<feature type="compositionally biased region" description="Polar residues" evidence="7">
    <location>
        <begin position="48"/>
        <end position="72"/>
    </location>
</feature>
<dbReference type="InterPro" id="IPR016035">
    <property type="entry name" value="Acyl_Trfase/lysoPLipase"/>
</dbReference>
<dbReference type="SMART" id="SM00022">
    <property type="entry name" value="PLAc"/>
    <property type="match status" value="1"/>
</dbReference>
<evidence type="ECO:0000313" key="10">
    <source>
        <dbReference type="Proteomes" id="UP000799302"/>
    </source>
</evidence>
<keyword evidence="4 5" id="KW-0443">Lipid metabolism</keyword>
<feature type="compositionally biased region" description="Basic residues" evidence="7">
    <location>
        <begin position="764"/>
        <end position="773"/>
    </location>
</feature>
<sequence length="792" mass="87386">MAAGLTAGRRASGWGLSLISGSTVAGGVYYFNSHSSFLQKRPLRADSSRSFSFGPNGTSDKDQTLPNSSKSGQPRLPKSSKSGDQEPPPQNIATNEDNSGEDKGWTSFVTSISSVKWASIPDMITGLIVPDWLKLFPAFMNKFQNELSMAPGSLAEEIWREANDPEVNPEIMWDANVRISDDICEEEKAFLASRKQHTVKALAKYLNLPEHEIHPDDVPTIAMCGSGGGLRALVAGSGSYLVSKESGLFDCITYTAGVSGSCWLQTLYYSSMGQQSHEKLINHLKNRLGVHMAYPPSAFGLINSAPTNKFLLSGLVEKLKGMPDADFGIVDMYGMLLASRLLVPKGELGVDMDDLKLSTQQKYVNKGQNPFPLYSCVRHEIPIEEAPLDNGNQESKKDYDGSWFQWFEFSPYEMFSEDLGAGIPIWAVGREFKEGKTVWRRNGLALPETRIPILLGIWGSAFCATLSHYYREIRPIMQGLAGFSGVDGLISSRDDALLKVHPISAASIPSFAVDLFRQFPANEAAAASGTLLTAPKLELMDAGMSNNLPIYCLLRPSRKVDVIVAFDSSADVRTDNWLSVVDGYAVKRGIRGWPIGAGWPKADEAVPQTEKELSAAIEDSKENVEQHIEEVKRDDAGEQKKRPEGARDGDLGYCNVWVGSTTNQTRSSRLSEKWENAHQLESPDAGITVVYFPLLTNDKVRGVDPAVSDYLSTWNMVYTPEQIDNVVSLARANYDEGKEQTKRAIRAVYERKKKLRLEQEKRDKASRKSKKMRLGIPKGRKLGEGDHGDQFS</sequence>
<dbReference type="SUPFAM" id="SSF52151">
    <property type="entry name" value="FabD/lysophospholipase-like"/>
    <property type="match status" value="1"/>
</dbReference>
<evidence type="ECO:0000256" key="4">
    <source>
        <dbReference type="ARBA" id="ARBA00023098"/>
    </source>
</evidence>
<name>A0A6A6U9D7_9PEZI</name>
<evidence type="ECO:0000256" key="5">
    <source>
        <dbReference type="PROSITE-ProRule" id="PRU00555"/>
    </source>
</evidence>
<dbReference type="EMBL" id="MU004236">
    <property type="protein sequence ID" value="KAF2668570.1"/>
    <property type="molecule type" value="Genomic_DNA"/>
</dbReference>
<protein>
    <recommendedName>
        <fullName evidence="6">Lysophospholipase</fullName>
        <ecNumber evidence="6">3.1.1.5</ecNumber>
    </recommendedName>
</protein>
<dbReference type="CDD" id="cd00147">
    <property type="entry name" value="cPLA2_like"/>
    <property type="match status" value="1"/>
</dbReference>
<keyword evidence="2 5" id="KW-0378">Hydrolase</keyword>
<dbReference type="Proteomes" id="UP000799302">
    <property type="component" value="Unassembled WGS sequence"/>
</dbReference>
<dbReference type="InterPro" id="IPR002642">
    <property type="entry name" value="LysoPLipase_cat_dom"/>
</dbReference>
<feature type="region of interest" description="Disordered" evidence="7">
    <location>
        <begin position="48"/>
        <end position="104"/>
    </location>
</feature>
<organism evidence="9 10">
    <name type="scientific">Microthyrium microscopicum</name>
    <dbReference type="NCBI Taxonomy" id="703497"/>
    <lineage>
        <taxon>Eukaryota</taxon>
        <taxon>Fungi</taxon>
        <taxon>Dikarya</taxon>
        <taxon>Ascomycota</taxon>
        <taxon>Pezizomycotina</taxon>
        <taxon>Dothideomycetes</taxon>
        <taxon>Dothideomycetes incertae sedis</taxon>
        <taxon>Microthyriales</taxon>
        <taxon>Microthyriaceae</taxon>
        <taxon>Microthyrium</taxon>
    </lineage>
</organism>
<dbReference type="AlphaFoldDB" id="A0A6A6U9D7"/>
<evidence type="ECO:0000313" key="9">
    <source>
        <dbReference type="EMBL" id="KAF2668570.1"/>
    </source>
</evidence>
<dbReference type="PANTHER" id="PTHR10728:SF40">
    <property type="entry name" value="PATATIN FAMILY PROTEIN"/>
    <property type="match status" value="1"/>
</dbReference>
<evidence type="ECO:0000256" key="6">
    <source>
        <dbReference type="RuleBase" id="RU362103"/>
    </source>
</evidence>
<dbReference type="GO" id="GO:0004622">
    <property type="term" value="F:phosphatidylcholine lysophospholipase activity"/>
    <property type="evidence" value="ECO:0007669"/>
    <property type="project" value="UniProtKB-EC"/>
</dbReference>
<keyword evidence="10" id="KW-1185">Reference proteome</keyword>
<proteinExistence type="inferred from homology"/>
<dbReference type="Gene3D" id="3.40.1090.10">
    <property type="entry name" value="Cytosolic phospholipase A2 catalytic domain"/>
    <property type="match status" value="1"/>
</dbReference>
<dbReference type="EC" id="3.1.1.5" evidence="6"/>
<evidence type="ECO:0000256" key="2">
    <source>
        <dbReference type="ARBA" id="ARBA00022801"/>
    </source>
</evidence>
<evidence type="ECO:0000256" key="1">
    <source>
        <dbReference type="ARBA" id="ARBA00008780"/>
    </source>
</evidence>
<dbReference type="GO" id="GO:0005829">
    <property type="term" value="C:cytosol"/>
    <property type="evidence" value="ECO:0007669"/>
    <property type="project" value="TreeGrafter"/>
</dbReference>
<accession>A0A6A6U9D7</accession>
<evidence type="ECO:0000256" key="3">
    <source>
        <dbReference type="ARBA" id="ARBA00022963"/>
    </source>
</evidence>
<evidence type="ECO:0000256" key="7">
    <source>
        <dbReference type="SAM" id="MobiDB-lite"/>
    </source>
</evidence>
<dbReference type="GO" id="GO:0046475">
    <property type="term" value="P:glycerophospholipid catabolic process"/>
    <property type="evidence" value="ECO:0007669"/>
    <property type="project" value="TreeGrafter"/>
</dbReference>
<comment type="catalytic activity">
    <reaction evidence="6">
        <text>a 1-acyl-sn-glycero-3-phosphocholine + H2O = sn-glycerol 3-phosphocholine + a fatty acid + H(+)</text>
        <dbReference type="Rhea" id="RHEA:15177"/>
        <dbReference type="ChEBI" id="CHEBI:15377"/>
        <dbReference type="ChEBI" id="CHEBI:15378"/>
        <dbReference type="ChEBI" id="CHEBI:16870"/>
        <dbReference type="ChEBI" id="CHEBI:28868"/>
        <dbReference type="ChEBI" id="CHEBI:58168"/>
        <dbReference type="EC" id="3.1.1.5"/>
    </reaction>
</comment>
<reference evidence="9" key="1">
    <citation type="journal article" date="2020" name="Stud. Mycol.">
        <title>101 Dothideomycetes genomes: a test case for predicting lifestyles and emergence of pathogens.</title>
        <authorList>
            <person name="Haridas S."/>
            <person name="Albert R."/>
            <person name="Binder M."/>
            <person name="Bloem J."/>
            <person name="Labutti K."/>
            <person name="Salamov A."/>
            <person name="Andreopoulos B."/>
            <person name="Baker S."/>
            <person name="Barry K."/>
            <person name="Bills G."/>
            <person name="Bluhm B."/>
            <person name="Cannon C."/>
            <person name="Castanera R."/>
            <person name="Culley D."/>
            <person name="Daum C."/>
            <person name="Ezra D."/>
            <person name="Gonzalez J."/>
            <person name="Henrissat B."/>
            <person name="Kuo A."/>
            <person name="Liang C."/>
            <person name="Lipzen A."/>
            <person name="Lutzoni F."/>
            <person name="Magnuson J."/>
            <person name="Mondo S."/>
            <person name="Nolan M."/>
            <person name="Ohm R."/>
            <person name="Pangilinan J."/>
            <person name="Park H.-J."/>
            <person name="Ramirez L."/>
            <person name="Alfaro M."/>
            <person name="Sun H."/>
            <person name="Tritt A."/>
            <person name="Yoshinaga Y."/>
            <person name="Zwiers L.-H."/>
            <person name="Turgeon B."/>
            <person name="Goodwin S."/>
            <person name="Spatafora J."/>
            <person name="Crous P."/>
            <person name="Grigoriev I."/>
        </authorList>
    </citation>
    <scope>NUCLEOTIDE SEQUENCE</scope>
    <source>
        <strain evidence="9">CBS 115976</strain>
    </source>
</reference>
<keyword evidence="3 5" id="KW-0442">Lipid degradation</keyword>
<dbReference type="GO" id="GO:0004623">
    <property type="term" value="F:phospholipase A2 activity"/>
    <property type="evidence" value="ECO:0007669"/>
    <property type="project" value="TreeGrafter"/>
</dbReference>
<gene>
    <name evidence="9" type="ORF">BT63DRAFT_456213</name>
</gene>
<feature type="region of interest" description="Disordered" evidence="7">
    <location>
        <begin position="612"/>
        <end position="647"/>
    </location>
</feature>
<feature type="region of interest" description="Disordered" evidence="7">
    <location>
        <begin position="756"/>
        <end position="792"/>
    </location>
</feature>
<feature type="domain" description="PLA2c" evidence="8">
    <location>
        <begin position="169"/>
        <end position="782"/>
    </location>
</feature>
<comment type="similarity">
    <text evidence="1 6">Belongs to the lysophospholipase family.</text>
</comment>
<dbReference type="PROSITE" id="PS51210">
    <property type="entry name" value="PLA2C"/>
    <property type="match status" value="1"/>
</dbReference>
<feature type="compositionally biased region" description="Basic and acidic residues" evidence="7">
    <location>
        <begin position="781"/>
        <end position="792"/>
    </location>
</feature>
<dbReference type="Pfam" id="PF01735">
    <property type="entry name" value="PLA2_B"/>
    <property type="match status" value="1"/>
</dbReference>
<dbReference type="OrthoDB" id="6121437at2759"/>
<dbReference type="PANTHER" id="PTHR10728">
    <property type="entry name" value="CYTOSOLIC PHOSPHOLIPASE A2"/>
    <property type="match status" value="1"/>
</dbReference>
<evidence type="ECO:0000259" key="8">
    <source>
        <dbReference type="PROSITE" id="PS51210"/>
    </source>
</evidence>